<sequence>MAIINYYCHVEPRDDVLDELIEFLGGRQMRDDASNGNLDFLKPLIGQLHKNNKYESLLKLIKSLKRNSSVSPPQHSHGFIISNSKKLSILSTSGKDEFENEDKDNYESYKKLIRVSNRSTNTAISLLGEVDEDITYYDEKRKGTPPINDDLKCLELAVIEHFRLHDSLYGELNSITLVPSHNFPIQSALFSLGKPAPVISASLEDIVDDPDVKNFIFFISSSTSTCNIEREFIAREFGEDQEIIIDPSPELFSQKLGSNMYDVIYISAHGEYNHWGESHADEIYFSDTSRINVKLLKTCKPQDGHKRNIILNICDGATVTISCNPYSRGMAAALAKGNQTTISHLWPVSPVYACAFGALILHFIRSHTAIEAARLTFNTLNSDLDQVVRDMIAISGSFSALKEYLDGKNFNMREFKNIGSVAIYS</sequence>
<dbReference type="AlphaFoldDB" id="A0A3M4W5G7"/>
<gene>
    <name evidence="1" type="ORF">ALP84_00377</name>
</gene>
<dbReference type="EMBL" id="RBRY01000064">
    <property type="protein sequence ID" value="RMR58839.1"/>
    <property type="molecule type" value="Genomic_DNA"/>
</dbReference>
<organism evidence="1 2">
    <name type="scientific">Pseudomonas cichorii</name>
    <dbReference type="NCBI Taxonomy" id="36746"/>
    <lineage>
        <taxon>Bacteria</taxon>
        <taxon>Pseudomonadati</taxon>
        <taxon>Pseudomonadota</taxon>
        <taxon>Gammaproteobacteria</taxon>
        <taxon>Pseudomonadales</taxon>
        <taxon>Pseudomonadaceae</taxon>
        <taxon>Pseudomonas</taxon>
    </lineage>
</organism>
<evidence type="ECO:0000313" key="2">
    <source>
        <dbReference type="Proteomes" id="UP000278332"/>
    </source>
</evidence>
<comment type="caution">
    <text evidence="1">The sequence shown here is derived from an EMBL/GenBank/DDBJ whole genome shotgun (WGS) entry which is preliminary data.</text>
</comment>
<evidence type="ECO:0008006" key="3">
    <source>
        <dbReference type="Google" id="ProtNLM"/>
    </source>
</evidence>
<reference evidence="1 2" key="1">
    <citation type="submission" date="2018-08" db="EMBL/GenBank/DDBJ databases">
        <title>Recombination of ecologically and evolutionarily significant loci maintains genetic cohesion in the Pseudomonas syringae species complex.</title>
        <authorList>
            <person name="Dillon M."/>
            <person name="Thakur S."/>
            <person name="Almeida R.N.D."/>
            <person name="Weir B.S."/>
            <person name="Guttman D.S."/>
        </authorList>
    </citation>
    <scope>NUCLEOTIDE SEQUENCE [LARGE SCALE GENOMIC DNA]</scope>
    <source>
        <strain evidence="1 2">ICMP 6917</strain>
    </source>
</reference>
<proteinExistence type="predicted"/>
<accession>A0A3M4W5G7</accession>
<name>A0A3M4W5G7_PSECI</name>
<dbReference type="Proteomes" id="UP000278332">
    <property type="component" value="Unassembled WGS sequence"/>
</dbReference>
<evidence type="ECO:0000313" key="1">
    <source>
        <dbReference type="EMBL" id="RMR58839.1"/>
    </source>
</evidence>
<protein>
    <recommendedName>
        <fullName evidence="3">CHAT domain-containing protein</fullName>
    </recommendedName>
</protein>